<feature type="region of interest" description="Disordered" evidence="1">
    <location>
        <begin position="312"/>
        <end position="365"/>
    </location>
</feature>
<sequence length="1225" mass="133833">MKHAAAAAVAFIVRLGCISVASCESNQDPTTAAEIPPPCAVAVSISGDVRSFVDPVLHRSFRRHVVEAIKAEGCTVDVFVYASLGDEDLLVEQDAETIRNIEATMEFLSPTQLVWHQEQAGIIPNSCRPTATTPTTGGGDEAQPSSFAESSVPNARPTGGNVGGDNRSNQPRGHASKEPSKPPSREQFSTRSERFYWQLYESLAAYRLAVQREDEKEKEAATIPTSSPASSKYDWIVTTRFDVAWKKSLPSFRAFSRDVVWFAAKSWPMSTNFALVPRAFSDRFFSAVEAFHACDDGNGPSWPPGEAWWQPDCGEHGQENGNSSGNVHSGGNLHHSPRSGPAGGGGGFELRGSDDGSIFHDNRGGGRGEGFGESIVYRHLHASGVPYRPYPMFEYYTVPPYVRDGDADGDAAGDTRSGCETSTPDYFTGCVLLGTVGLFSQAYTSEECATALSEWSSLHCRTSTHLEATGPGHQTERGSENLDPDLTTWPRSSVGVYPDETETDNGDVLGAAEADRVQEEDLRRAWFNLAALRDAVIVAADDGSEEVMHGSSNAGEEDTPSGETSRRNLGKEDGGDHDAAPKPSGSSPTRQTNRSWSVHSQGGCRLNEYPGRAPHIIRHSSTDSHRMRELALATKCLAHRFIEGATAWSSVNEDFGFDATVCASSRSLELVMIDVSLHSAEVQAMEVTHPKEGAVYWEGPVNVDLEVTLSGTGVEGLDISNVHVCADTDISWPLLDRSRSCVSLQQLASSDQDKPYLVFGTAIGVVEGTVSIRDARPTCTPPGDLRGPVLAMEKNPQEFASTSMRFKVIHHESMFRRRGKPLGPAPFGRGFATTQEYIQELEREADEELGAALDATEHFINTTHAPVVQTGKQLCSSRLVLKDRVTSLFASAFQLEFHIDQISWMLSTGRLPPEMAYAIDRLKEVKALYPSNSAGEDVPGVVLCLGPSWRPIGSFFQKALVLPVPSADNVASLSPLQTWEYDEIPWMEALNPNVDWNAVEEAYLGNGPVEIVHIDGFFSQKALAALLDIAHGSSIFVDVRENYLGAYLGEGMSHPLLYQIAEEVAVRLPRILGRDTPGWPLAQTWFYIYGGNDGERCTRGIRVHADTAEINLNIWLTDDSANLGSVETDDGGGLTVFHAKPPGDWGFQEFNQEPDAIQAFLEENDAGNTSVPYRQNRALMFDSMLFHQSDPFRFKKGIFRLAARLLTYFGSMHIREKEHTIVAQE</sequence>
<feature type="compositionally biased region" description="Polar residues" evidence="1">
    <location>
        <begin position="143"/>
        <end position="153"/>
    </location>
</feature>
<dbReference type="InParanoid" id="D7G5E2"/>
<dbReference type="OrthoDB" id="10408098at2759"/>
<name>D7G5E2_ECTSI</name>
<dbReference type="AlphaFoldDB" id="D7G5E2"/>
<protein>
    <recommendedName>
        <fullName evidence="5">Fe2OG dioxygenase domain-containing protein</fullName>
    </recommendedName>
</protein>
<feature type="compositionally biased region" description="Basic and acidic residues" evidence="1">
    <location>
        <begin position="351"/>
        <end position="365"/>
    </location>
</feature>
<keyword evidence="2" id="KW-0732">Signal</keyword>
<feature type="compositionally biased region" description="Basic and acidic residues" evidence="1">
    <location>
        <begin position="564"/>
        <end position="580"/>
    </location>
</feature>
<evidence type="ECO:0008006" key="5">
    <source>
        <dbReference type="Google" id="ProtNLM"/>
    </source>
</evidence>
<dbReference type="Proteomes" id="UP000002630">
    <property type="component" value="Unassembled WGS sequence"/>
</dbReference>
<dbReference type="eggNOG" id="ENOG502S1H1">
    <property type="taxonomic scope" value="Eukaryota"/>
</dbReference>
<feature type="region of interest" description="Disordered" evidence="1">
    <location>
        <begin position="545"/>
        <end position="611"/>
    </location>
</feature>
<keyword evidence="4" id="KW-1185">Reference proteome</keyword>
<evidence type="ECO:0000256" key="1">
    <source>
        <dbReference type="SAM" id="MobiDB-lite"/>
    </source>
</evidence>
<dbReference type="EMBL" id="FN649760">
    <property type="protein sequence ID" value="CBJ33836.1"/>
    <property type="molecule type" value="Genomic_DNA"/>
</dbReference>
<evidence type="ECO:0000256" key="2">
    <source>
        <dbReference type="SAM" id="SignalP"/>
    </source>
</evidence>
<evidence type="ECO:0000313" key="3">
    <source>
        <dbReference type="EMBL" id="CBJ33836.1"/>
    </source>
</evidence>
<organism evidence="3 4">
    <name type="scientific">Ectocarpus siliculosus</name>
    <name type="common">Brown alga</name>
    <name type="synonym">Conferva siliculosa</name>
    <dbReference type="NCBI Taxonomy" id="2880"/>
    <lineage>
        <taxon>Eukaryota</taxon>
        <taxon>Sar</taxon>
        <taxon>Stramenopiles</taxon>
        <taxon>Ochrophyta</taxon>
        <taxon>PX clade</taxon>
        <taxon>Phaeophyceae</taxon>
        <taxon>Ectocarpales</taxon>
        <taxon>Ectocarpaceae</taxon>
        <taxon>Ectocarpus</taxon>
    </lineage>
</organism>
<reference evidence="3 4" key="1">
    <citation type="journal article" date="2010" name="Nature">
        <title>The Ectocarpus genome and the independent evolution of multicellularity in brown algae.</title>
        <authorList>
            <person name="Cock J.M."/>
            <person name="Sterck L."/>
            <person name="Rouze P."/>
            <person name="Scornet D."/>
            <person name="Allen A.E."/>
            <person name="Amoutzias G."/>
            <person name="Anthouard V."/>
            <person name="Artiguenave F."/>
            <person name="Aury J.M."/>
            <person name="Badger J.H."/>
            <person name="Beszteri B."/>
            <person name="Billiau K."/>
            <person name="Bonnet E."/>
            <person name="Bothwell J.H."/>
            <person name="Bowler C."/>
            <person name="Boyen C."/>
            <person name="Brownlee C."/>
            <person name="Carrano C.J."/>
            <person name="Charrier B."/>
            <person name="Cho G.Y."/>
            <person name="Coelho S.M."/>
            <person name="Collen J."/>
            <person name="Corre E."/>
            <person name="Da Silva C."/>
            <person name="Delage L."/>
            <person name="Delaroque N."/>
            <person name="Dittami S.M."/>
            <person name="Doulbeau S."/>
            <person name="Elias M."/>
            <person name="Farnham G."/>
            <person name="Gachon C.M."/>
            <person name="Gschloessl B."/>
            <person name="Heesch S."/>
            <person name="Jabbari K."/>
            <person name="Jubin C."/>
            <person name="Kawai H."/>
            <person name="Kimura K."/>
            <person name="Kloareg B."/>
            <person name="Kupper F.C."/>
            <person name="Lang D."/>
            <person name="Le Bail A."/>
            <person name="Leblanc C."/>
            <person name="Lerouge P."/>
            <person name="Lohr M."/>
            <person name="Lopez P.J."/>
            <person name="Martens C."/>
            <person name="Maumus F."/>
            <person name="Michel G."/>
            <person name="Miranda-Saavedra D."/>
            <person name="Morales J."/>
            <person name="Moreau H."/>
            <person name="Motomura T."/>
            <person name="Nagasato C."/>
            <person name="Napoli C.A."/>
            <person name="Nelson D.R."/>
            <person name="Nyvall-Collen P."/>
            <person name="Peters A.F."/>
            <person name="Pommier C."/>
            <person name="Potin P."/>
            <person name="Poulain J."/>
            <person name="Quesneville H."/>
            <person name="Read B."/>
            <person name="Rensing S.A."/>
            <person name="Ritter A."/>
            <person name="Rousvoal S."/>
            <person name="Samanta M."/>
            <person name="Samson G."/>
            <person name="Schroeder D.C."/>
            <person name="Segurens B."/>
            <person name="Strittmatter M."/>
            <person name="Tonon T."/>
            <person name="Tregear J.W."/>
            <person name="Valentin K."/>
            <person name="von Dassow P."/>
            <person name="Yamagishi T."/>
            <person name="Van de Peer Y."/>
            <person name="Wincker P."/>
        </authorList>
    </citation>
    <scope>NUCLEOTIDE SEQUENCE [LARGE SCALE GENOMIC DNA]</scope>
    <source>
        <strain evidence="4">Ec32 / CCAP1310/4</strain>
    </source>
</reference>
<feature type="region of interest" description="Disordered" evidence="1">
    <location>
        <begin position="124"/>
        <end position="189"/>
    </location>
</feature>
<gene>
    <name evidence="3" type="ORF">Esi_0637_0003</name>
</gene>
<feature type="compositionally biased region" description="Polar residues" evidence="1">
    <location>
        <begin position="584"/>
        <end position="600"/>
    </location>
</feature>
<feature type="region of interest" description="Disordered" evidence="1">
    <location>
        <begin position="466"/>
        <end position="507"/>
    </location>
</feature>
<evidence type="ECO:0000313" key="4">
    <source>
        <dbReference type="Proteomes" id="UP000002630"/>
    </source>
</evidence>
<feature type="compositionally biased region" description="Basic and acidic residues" evidence="1">
    <location>
        <begin position="175"/>
        <end position="184"/>
    </location>
</feature>
<accession>D7G5E2</accession>
<feature type="signal peptide" evidence="2">
    <location>
        <begin position="1"/>
        <end position="23"/>
    </location>
</feature>
<proteinExistence type="predicted"/>
<feature type="compositionally biased region" description="Low complexity" evidence="1">
    <location>
        <begin position="320"/>
        <end position="340"/>
    </location>
</feature>
<feature type="chain" id="PRO_5003096202" description="Fe2OG dioxygenase domain-containing protein" evidence="2">
    <location>
        <begin position="24"/>
        <end position="1225"/>
    </location>
</feature>